<keyword evidence="2" id="KW-1185">Reference proteome</keyword>
<gene>
    <name evidence="1" type="ORF">B0H64DRAFT_409516</name>
</gene>
<dbReference type="RefSeq" id="XP_062655113.1">
    <property type="nucleotide sequence ID" value="XM_062804714.1"/>
</dbReference>
<reference evidence="1" key="2">
    <citation type="submission" date="2023-06" db="EMBL/GenBank/DDBJ databases">
        <authorList>
            <consortium name="Lawrence Berkeley National Laboratory"/>
            <person name="Haridas S."/>
            <person name="Hensen N."/>
            <person name="Bonometti L."/>
            <person name="Westerberg I."/>
            <person name="Brannstrom I.O."/>
            <person name="Guillou S."/>
            <person name="Cros-Aarteil S."/>
            <person name="Calhoun S."/>
            <person name="Kuo A."/>
            <person name="Mondo S."/>
            <person name="Pangilinan J."/>
            <person name="Riley R."/>
            <person name="Labutti K."/>
            <person name="Andreopoulos B."/>
            <person name="Lipzen A."/>
            <person name="Chen C."/>
            <person name="Yanf M."/>
            <person name="Daum C."/>
            <person name="Ng V."/>
            <person name="Clum A."/>
            <person name="Steindorff A."/>
            <person name="Ohm R."/>
            <person name="Martin F."/>
            <person name="Silar P."/>
            <person name="Natvig D."/>
            <person name="Lalanne C."/>
            <person name="Gautier V."/>
            <person name="Ament-Velasquez S.L."/>
            <person name="Kruys A."/>
            <person name="Hutchinson M.I."/>
            <person name="Powell A.J."/>
            <person name="Barry K."/>
            <person name="Miller A.N."/>
            <person name="Grigoriev I.V."/>
            <person name="Debuchy R."/>
            <person name="Gladieux P."/>
            <person name="Thoren M.H."/>
            <person name="Johannesson H."/>
        </authorList>
    </citation>
    <scope>NUCLEOTIDE SEQUENCE</scope>
    <source>
        <strain evidence="1">CBS 168.71</strain>
    </source>
</reference>
<dbReference type="Proteomes" id="UP001278766">
    <property type="component" value="Unassembled WGS sequence"/>
</dbReference>
<proteinExistence type="predicted"/>
<dbReference type="GeneID" id="87841662"/>
<organism evidence="1 2">
    <name type="scientific">Chaetomium fimeti</name>
    <dbReference type="NCBI Taxonomy" id="1854472"/>
    <lineage>
        <taxon>Eukaryota</taxon>
        <taxon>Fungi</taxon>
        <taxon>Dikarya</taxon>
        <taxon>Ascomycota</taxon>
        <taxon>Pezizomycotina</taxon>
        <taxon>Sordariomycetes</taxon>
        <taxon>Sordariomycetidae</taxon>
        <taxon>Sordariales</taxon>
        <taxon>Chaetomiaceae</taxon>
        <taxon>Chaetomium</taxon>
    </lineage>
</organism>
<name>A0AAE0H857_9PEZI</name>
<evidence type="ECO:0000313" key="2">
    <source>
        <dbReference type="Proteomes" id="UP001278766"/>
    </source>
</evidence>
<reference evidence="1" key="1">
    <citation type="journal article" date="2023" name="Mol. Phylogenet. Evol.">
        <title>Genome-scale phylogeny and comparative genomics of the fungal order Sordariales.</title>
        <authorList>
            <person name="Hensen N."/>
            <person name="Bonometti L."/>
            <person name="Westerberg I."/>
            <person name="Brannstrom I.O."/>
            <person name="Guillou S."/>
            <person name="Cros-Aarteil S."/>
            <person name="Calhoun S."/>
            <person name="Haridas S."/>
            <person name="Kuo A."/>
            <person name="Mondo S."/>
            <person name="Pangilinan J."/>
            <person name="Riley R."/>
            <person name="LaButti K."/>
            <person name="Andreopoulos B."/>
            <person name="Lipzen A."/>
            <person name="Chen C."/>
            <person name="Yan M."/>
            <person name="Daum C."/>
            <person name="Ng V."/>
            <person name="Clum A."/>
            <person name="Steindorff A."/>
            <person name="Ohm R.A."/>
            <person name="Martin F."/>
            <person name="Silar P."/>
            <person name="Natvig D.O."/>
            <person name="Lalanne C."/>
            <person name="Gautier V."/>
            <person name="Ament-Velasquez S.L."/>
            <person name="Kruys A."/>
            <person name="Hutchinson M.I."/>
            <person name="Powell A.J."/>
            <person name="Barry K."/>
            <person name="Miller A.N."/>
            <person name="Grigoriev I.V."/>
            <person name="Debuchy R."/>
            <person name="Gladieux P."/>
            <person name="Hiltunen Thoren M."/>
            <person name="Johannesson H."/>
        </authorList>
    </citation>
    <scope>NUCLEOTIDE SEQUENCE</scope>
    <source>
        <strain evidence="1">CBS 168.71</strain>
    </source>
</reference>
<comment type="caution">
    <text evidence="1">The sequence shown here is derived from an EMBL/GenBank/DDBJ whole genome shotgun (WGS) entry which is preliminary data.</text>
</comment>
<dbReference type="EMBL" id="JAUEPN010000009">
    <property type="protein sequence ID" value="KAK3291599.1"/>
    <property type="molecule type" value="Genomic_DNA"/>
</dbReference>
<sequence length="430" mass="49635">MQDILHLGALPPELFDKIFLELDTIRDLANFIHTAHFVYRRFRTQRRTILFRVFQNELGPVLYDAGFLSVFAYSDPADYERYYDWIYFMAGVYRDMLPQNVLLYGKDQRVRDNSGTPTMEELTELCRTLGLINFMTDTYITTQLGSFNLAGGEGTPATGPPSRPERHRIMRAFYRRQIVSNAWASTRRPAHWDNTDSNAFSNMSTEEGRRLGLFAAFAPWEMQQIDHANWFIMRLCCLLVHHAGEAAEAGGGRKILPTQFGNLHAHLGHLIEYLRAHRGVAEAAIGDLQSRKLLIQDEGVEEEFMDRYEVLPLSSYWQNHRAQEFPDPGLDRDEQEGLLMGYFVGDNPDQVPFGWSDALRGHYVRWYGAALCDIPWLPLWGSSEKDWAHASSIELWRISGFTLWDQKRVEALKKLSRFEALQTGFVIDRP</sequence>
<evidence type="ECO:0000313" key="1">
    <source>
        <dbReference type="EMBL" id="KAK3291599.1"/>
    </source>
</evidence>
<protein>
    <submittedName>
        <fullName evidence="1">Uncharacterized protein</fullName>
    </submittedName>
</protein>
<dbReference type="AlphaFoldDB" id="A0AAE0H857"/>
<accession>A0AAE0H857</accession>